<gene>
    <name evidence="2" type="ORF">JSQ98_09455</name>
</gene>
<evidence type="ECO:0000259" key="1">
    <source>
        <dbReference type="Pfam" id="PF25355"/>
    </source>
</evidence>
<name>A0ABS5M6X2_9MICO</name>
<protein>
    <recommendedName>
        <fullName evidence="1">DUF7882 domain-containing protein</fullName>
    </recommendedName>
</protein>
<evidence type="ECO:0000313" key="2">
    <source>
        <dbReference type="EMBL" id="MBS3182416.1"/>
    </source>
</evidence>
<reference evidence="2 3" key="1">
    <citation type="submission" date="2021-02" db="EMBL/GenBank/DDBJ databases">
        <title>Draft genome and description of Leucobacter sp nov strain Marseille-Q4368.</title>
        <authorList>
            <person name="Boxberger M."/>
            <person name="La Scola B."/>
        </authorList>
    </citation>
    <scope>NUCLEOTIDE SEQUENCE [LARGE SCALE GENOMIC DNA]</scope>
    <source>
        <strain evidence="2 3">Marseille-Q4368</strain>
    </source>
</reference>
<keyword evidence="3" id="KW-1185">Reference proteome</keyword>
<organism evidence="2 3">
    <name type="scientific">Leucobacter manosquensis</name>
    <dbReference type="NCBI Taxonomy" id="2810611"/>
    <lineage>
        <taxon>Bacteria</taxon>
        <taxon>Bacillati</taxon>
        <taxon>Actinomycetota</taxon>
        <taxon>Actinomycetes</taxon>
        <taxon>Micrococcales</taxon>
        <taxon>Microbacteriaceae</taxon>
        <taxon>Leucobacter</taxon>
    </lineage>
</organism>
<comment type="caution">
    <text evidence="2">The sequence shown here is derived from an EMBL/GenBank/DDBJ whole genome shotgun (WGS) entry which is preliminary data.</text>
</comment>
<dbReference type="RefSeq" id="WP_211649436.1">
    <property type="nucleotide sequence ID" value="NZ_JAFEVO010000001.1"/>
</dbReference>
<sequence length="109" mass="12588">MGYIKHAGRDYEFEDRLLAHLQMVIGQKLKKQECFFLSWQKPHDQGEGRMSIWISPYTTTAFHFSGSKEPELSKVWVRALNALAHTPRGLIAISEEEAERFAKNNPDLI</sequence>
<proteinExistence type="predicted"/>
<dbReference type="InterPro" id="IPR057204">
    <property type="entry name" value="DUF7882"/>
</dbReference>
<dbReference type="Proteomes" id="UP000811492">
    <property type="component" value="Unassembled WGS sequence"/>
</dbReference>
<evidence type="ECO:0000313" key="3">
    <source>
        <dbReference type="Proteomes" id="UP000811492"/>
    </source>
</evidence>
<dbReference type="EMBL" id="JAFEVO010000001">
    <property type="protein sequence ID" value="MBS3182416.1"/>
    <property type="molecule type" value="Genomic_DNA"/>
</dbReference>
<feature type="domain" description="DUF7882" evidence="1">
    <location>
        <begin position="1"/>
        <end position="95"/>
    </location>
</feature>
<accession>A0ABS5M6X2</accession>
<dbReference type="Pfam" id="PF25355">
    <property type="entry name" value="DUF7882"/>
    <property type="match status" value="1"/>
</dbReference>